<accession>A0A0F9ZA68</accession>
<protein>
    <submittedName>
        <fullName evidence="1">Uncharacterized protein</fullName>
    </submittedName>
</protein>
<dbReference type="EMBL" id="JPQZ01000050">
    <property type="protein sequence ID" value="KKO74699.1"/>
    <property type="molecule type" value="Genomic_DNA"/>
</dbReference>
<keyword evidence="2" id="KW-1185">Reference proteome</keyword>
<gene>
    <name evidence="1" type="ORF">AAJ76_5000010331</name>
</gene>
<dbReference type="VEuPathDB" id="MicrosporidiaDB:AAJ76_5000010331"/>
<dbReference type="AlphaFoldDB" id="A0A0F9ZA68"/>
<dbReference type="RefSeq" id="XP_024330441.1">
    <property type="nucleotide sequence ID" value="XM_024475783.1"/>
</dbReference>
<evidence type="ECO:0000313" key="1">
    <source>
        <dbReference type="EMBL" id="KKO74699.1"/>
    </source>
</evidence>
<proteinExistence type="predicted"/>
<dbReference type="VEuPathDB" id="MicrosporidiaDB:G9O61_00g014260"/>
<dbReference type="Proteomes" id="UP000034350">
    <property type="component" value="Unassembled WGS sequence"/>
</dbReference>
<reference evidence="1 2" key="1">
    <citation type="journal article" date="2015" name="Environ. Microbiol.">
        <title>Genome analyses suggest the presence of polyploidy and recent human-driven expansions in eight global populations of the honeybee pathogen Nosema ceranae.</title>
        <authorList>
            <person name="Pelin A."/>
            <person name="Selman M."/>
            <person name="Aris-Brosou S."/>
            <person name="Farinelli L."/>
            <person name="Corradi N."/>
        </authorList>
    </citation>
    <scope>NUCLEOTIDE SEQUENCE [LARGE SCALE GENOMIC DNA]</scope>
    <source>
        <strain evidence="1 2">PA08 1199</strain>
    </source>
</reference>
<evidence type="ECO:0000313" key="2">
    <source>
        <dbReference type="Proteomes" id="UP000034350"/>
    </source>
</evidence>
<sequence length="103" mass="12552">MHNTFELDKYLRSNIENPYNDLCKKYLLDNKVNINVEDIKEITKLSKYAFFIKTYKSEYIVSFVMNKDKLKEFEVKKFNLIILCRKYNKIYYDVQIINVDDVE</sequence>
<comment type="caution">
    <text evidence="1">The sequence shown here is derived from an EMBL/GenBank/DDBJ whole genome shotgun (WGS) entry which is preliminary data.</text>
</comment>
<dbReference type="GeneID" id="36320730"/>
<name>A0A0F9ZA68_9MICR</name>
<organism evidence="1 2">
    <name type="scientific">Vairimorpha ceranae</name>
    <dbReference type="NCBI Taxonomy" id="40302"/>
    <lineage>
        <taxon>Eukaryota</taxon>
        <taxon>Fungi</taxon>
        <taxon>Fungi incertae sedis</taxon>
        <taxon>Microsporidia</taxon>
        <taxon>Nosematidae</taxon>
        <taxon>Vairimorpha</taxon>
    </lineage>
</organism>